<dbReference type="PANTHER" id="PTHR13650">
    <property type="entry name" value="SPATACSIN"/>
    <property type="match status" value="1"/>
</dbReference>
<dbReference type="Proteomes" id="UP001311799">
    <property type="component" value="Unassembled WGS sequence"/>
</dbReference>
<name>A0AAV9Y3Q8_9CRYT</name>
<evidence type="ECO:0000313" key="1">
    <source>
        <dbReference type="EMBL" id="KAK6590885.1"/>
    </source>
</evidence>
<dbReference type="GO" id="GO:0005737">
    <property type="term" value="C:cytoplasm"/>
    <property type="evidence" value="ECO:0007669"/>
    <property type="project" value="TreeGrafter"/>
</dbReference>
<protein>
    <submittedName>
        <fullName evidence="1">WD repeat</fullName>
    </submittedName>
</protein>
<dbReference type="EMBL" id="JAWDEY010000002">
    <property type="protein sequence ID" value="KAK6590885.1"/>
    <property type="molecule type" value="Genomic_DNA"/>
</dbReference>
<keyword evidence="2" id="KW-1185">Reference proteome</keyword>
<dbReference type="PANTHER" id="PTHR13650:SF0">
    <property type="entry name" value="SPATACSIN"/>
    <property type="match status" value="1"/>
</dbReference>
<evidence type="ECO:0000313" key="2">
    <source>
        <dbReference type="Proteomes" id="UP001311799"/>
    </source>
</evidence>
<proteinExistence type="predicted"/>
<reference evidence="1 2" key="1">
    <citation type="submission" date="2023-10" db="EMBL/GenBank/DDBJ databases">
        <title>Comparative genomics analysis reveals potential genetic determinants of host preference in Cryptosporidium xiaoi.</title>
        <authorList>
            <person name="Xiao L."/>
            <person name="Li J."/>
        </authorList>
    </citation>
    <scope>NUCLEOTIDE SEQUENCE [LARGE SCALE GENOMIC DNA]</scope>
    <source>
        <strain evidence="1 2">52996</strain>
    </source>
</reference>
<comment type="caution">
    <text evidence="1">The sequence shown here is derived from an EMBL/GenBank/DDBJ whole genome shotgun (WGS) entry which is preliminary data.</text>
</comment>
<accession>A0AAV9Y3Q8</accession>
<organism evidence="1 2">
    <name type="scientific">Cryptosporidium xiaoi</name>
    <dbReference type="NCBI Taxonomy" id="659607"/>
    <lineage>
        <taxon>Eukaryota</taxon>
        <taxon>Sar</taxon>
        <taxon>Alveolata</taxon>
        <taxon>Apicomplexa</taxon>
        <taxon>Conoidasida</taxon>
        <taxon>Coccidia</taxon>
        <taxon>Eucoccidiorida</taxon>
        <taxon>Eimeriorina</taxon>
        <taxon>Cryptosporidiidae</taxon>
        <taxon>Cryptosporidium</taxon>
    </lineage>
</organism>
<dbReference type="InterPro" id="IPR028103">
    <property type="entry name" value="Spatacsin"/>
</dbReference>
<gene>
    <name evidence="1" type="ORF">RS030_111868</name>
</gene>
<sequence length="3674" mass="435719">MNLLNSISKNNSSGVILQEFKIDESETICNGRLLLSHNSKLLLNLLTNGKINIWIDLEKRNLNDNFMNNSSINLKKLEIGKIFQNKNTLISDAIWSKSYLKDENTISTGAIQTLILLEQDLNAKNINCNCKQHSGIEYLTIIQFLNIDKFELNCEYKVIELEISDNLNKDNIYDKPISINFNVPCESLKYNYTDGMNIKYCRIPIKYIYNIFFNKKLLDKSNDKLCDCCFSYKNVRIFTDSLKESGFLMLMSNVIFISLDLDGSKSLYTNRRFLLQNYESPTIRYSGVAALNNWLLCITIDTYELFLWNYNEGIGFLRFDISKYIEKYINKHNTSIKVSFCNDLSKIILLIDNLNELYLNNSVKIFLIDLNRLFSELLCAYYTVKLLCDKNVVCKYDMFDPEEYLKTNMLISSGSIPHVQLDNEYVDLTIYPNAFDNFKLNSLMSIFNLKLSGGSSEYIDILKLIDNKLNWFYFYNNNWLVKEYYDNNYMRLIILNTINNILIDNNFNDNCKIPLEYKKLFNNVYLNLIKSHLESNLDCENDYSILSNRISYNSLDSYISIIEKINNNIKNNIKLSHIKEYTFILKDNFLKNIENKNKLLKNHYIDIIINSNSILIQISDNNLIGNHLSFYLNTYNSYNLQVGDITDYDLFGDIDTITTINNIENIDNLEKLFLFDIKSEYTILNLKLSCEINWNYYFMNKNSKTYMGIYSHKISLFELIHSAIKCQDLENVRRICLLNNININIIPLMQLEIGIKNSEIDMIKNSLNNISSTLNLEIVKFAKSLLLEKNGLNLSDEFVDKSCEILLNFCLDKIKYYSNNIKFPNYDVNNGDILNVLSYYSSLFREKLCKKNEKFFSDNTNENENVNDITDSKLNDVNFKIDDEIYIRDEIIQGHYSTLINWWYKNKNIDSICNLKSFRNNVLHHVYKLICNQSTNSLALGIHMLRQIGENTSKYLKLILYYTLKRDIRRKIVNHLRHINYLTDDDYDLIQFSNQLENYYFNTCYNVELNRIWTSFLTYSYPYDILRDYIHVFNDVEDKSNRNSIDDSVDDSDDEYYCSEHMIKSLTYPFGGLKTLKDAVIINSGLETTTYENRNYILKISNVILKKLSNNVELNNDSGNNNLYINNKEYAQINKDLLYSHFSKKSLDKWSDLNCKEINVDLNNENNCYNDYLNNFNNDNSLNNTISKNLPEQEGNNFLRLNNNKLINIKSSICKSCSDQNEDDYLEIEEKLLYFDKEKDEINNNNSNINIDIINNNYDLSSNINVEGNSEYQSDINSNNQSDNNSKRGDLTWLRLNRGRKSLMNNHSNNYGYINHSLDFISSWPYNVTIRIIIEKTHLQICSIWNRLLKKVQTPCKYDEAFVYSYIYLMLKNINKEEEDKNSMLILLNSNFNLEKVVVERITSIIYNSLFGFIFSHFDWMNIPQSMNYLNKTLKILYNNHNIKESYKYVLINEIISTNFYNNPKYINDVFINSLISVKLLPIHYFKTDLLENKLFQVEINKYNNAKYIINKCISYKNHGPRLFKYYLSEISELKNSDYLNLFLRIFNKEKHNDYINDYLSIVYIFMNKKENIVLLFFRETFTKFKNSISDELYHKLVLNSTCFNENINNNFEFVLNSPIIMINILIDYFANYYEEESDVIINDYNLNSDHINNIDEYNSENNNYIINEMISKRINFYDFDYDDNNLNLKPRYVLSVIFSLDVCKKEIYNENYKLFLKKYFPKLLELLSDKFIDNDNFNKKEVTNEDLNSDMNLFSISEIIKATHKDSKTLIDLINLYPIIYNKLDNKENIEDIVDFFSNKMYESIKKNNCLKANNNFSMNYNDNDIDCKLNLPILNYISKGRPFMAYILLCMRYTNYNNNTKNYDDNFSINVPNLDKNNKIIIYKAIYNLALRNFTRGIVVTSCIIFISMLGLPTELLTTDIRVARCIYNHQINVKKSFSRLNCDDETNINIDEINSDKIYEIWNLFVKFGPPQIESYINNFDNENKQEFKNNQKHSNSLFRVLKMLEEAAWDTGDITILGNNNSDIYSENDDNDHNNLKLLESAPIWHLVAVFCRLHDLPRSLTLLHELARRGEWVQFLQECDSQKCPKETVENIIDEYMSKYPILKQHLKIALKMNNDKCNNSQYCEYNNKESEYIINLLDWNILFKKNDNIKHDKLNQFYEWSIKTVFINNIMDMNGSKLLMYYSIIQENIDLFINNDFIYKLKYLVSCTINSYILIEFISSLILIFKNNNEYDIQLLFNKINFDNNTNNISECKNILEKFLTKVINEFRIIIVNNTNGNDNNINRNLNDVLKYDDDQLNEYIEYLMLNSLINISEIMKNKYKINEEHINLILNSNKNTDDYDILCMDELTIILWKLMSLLNERNFLIKISSWFYGKNSNICSMFSLLGHLHNLDIKNGLNNINNILIKNINNDKIFDVFYPNSNLLTMYYENELLYIYKNISVKNHELIWNFVHNIYSNNSNENIDMTFNLKNHLYRRYIVNLIYLDFNEYNFKYCDIEKWLCMTEIEIIREMYESGKYKLLIKYFEMSLNKSFNKVEYNNEKISLLEESTLKLISNDLNNFIYTQLFKLNSVRYEYLSNYYWNLLLNVSDSIKKISLYIAPYIFAKISIYCWYLIEKLERLLTVIDQVVLLSISLHFLSDSYKLLAFNIDENNVYESGLYSDNYQPDYFDLNYIYDCIHYLCYKLLFLYTINIEGKILYNNNNNNNNNSNNNVRIESILKNVIHILYNNCGNNLINVDLNYKPLGMEYYENLFLKIRNNSILFTPSGYFNFQNKNFNIQLPSKIQFSDYPVDAKNLLSSINNITNYFIDLKLTFKIGTRFIPNVKNKLVQSYTKNQHKFNLLKTLDDNNYTYYDKKNNNADNNIHTVNNNNINSDNIVNINRNSHVWNQIIDYLVEKYYFSLMFTKIIYLWSKEDRNEINNFINYLNSRFTNNENSNTKDEESSVILWEEYILLSDEQNKTSETNFNTKLFSFLRIFQYIHQIEKFIPLNKIINNIKYNIKDLIFNSEIEIEFNMYNFNLDDLFNNENYLSGVSKFIIDLFSTDNIIYIIKNTLLLSIEASLKFNNVINNNGTKSLSFDNLLNSIRIITFNNIYLNFEEFDELIIHILFEVIHNYLNYKNITQFLYKIAKLSLNHIYIINKINLKLKECENDDITSIKESIYINLVLYYLIMIDYKYCTCESDDYYQVTMTNLIDNINKLLIKMINKDFDYQVFSNIIVEIPELSSFDELNAEQINKVISNINIFQNMCISNNNESENDIIFNNINEYSNYYNNDIEYNSEFNNNNNYFENNNLIPKNLLSMILSVKIMEIYNSRDGCSNNIINLNILKNLNRVDLLAEFLISKCLVKQWNKVSIEFMFSKYGRFDLFITLQIIFHSCELLKNTKYQQLYSAYMKLAGLFSIQLYFVNSYIQEKSLDNNNNYLTGEMKKSIKSKLSCVIPNDYINELFNDYNNTDYNASINNSDKMKYIYEYNKVNIINLDLIELFEIVSNSNICHNPTLVNVILSGYEIIFGPVVHAIWPRILFINSIILPNFEYIDKYKNIFGYLNFDLLESMAKIHKNLLLYLKNKKYDDNNYSFYNIVKLNKNYDDSNFHIFDSALEWIERPEIKYNNINENSLFTNWKKLISEYVDDILLRIETCNMIDSEKLSDIIFYNKKLYNDKSLYEIL</sequence>